<evidence type="ECO:0000313" key="4">
    <source>
        <dbReference type="Proteomes" id="UP001445335"/>
    </source>
</evidence>
<gene>
    <name evidence="3" type="ORF">WJX81_003631</name>
</gene>
<sequence length="600" mass="63880">MEGGPMHGAGAVLKLRKCEQEFNEELSQLRLAPFEFEALMRALGKTREASVDSYVLLHTLDVCGDLVTDAALRLLLVGHCWALGTFATLTNLRLRNCQLAPEALNTLSLATDVLQRLQRLDLGENQGLALSGTVGPMQNMQAMLLSFESLQLLALDHCGFSDDDTLEVCDFVGQEAHALLRSLRCLQLGPPCAACGAAVSFSDGTWQALSEALAACERLEVAYLWGASDEQAGAWSAELRADEAGQAATVICTPLAAPSVGLHVRLSTLPREARSELEEWPAAHILPPEPPPAAPAPAQAASGDERLAFLRPGPLMQTFLHGPPRVKPLTQPSAQGGSASAGSGRSRDTRRPGSARLRLGIDAAEERRLGQGRAGRHRPRTEAEDLQPWAGETEEIANKHRASGIFSAPTHARRTVPRLSSRQAALEGRAQAKAEAQLPALPSSACREPVLPAQERRPLSPRSRELRSLLPFGWDPRRELHRPDLIKMSCGVASGARVRRPTRQFSLLASQEPASAGACAEAGADAAARQTQSATSSEVQEDSSDALDELPLGVLFAGLAAARQGQDCHLKQAGAVGGSPARNVPAQPEGSMLGCIVCCK</sequence>
<organism evidence="3 4">
    <name type="scientific">Elliptochloris bilobata</name>
    <dbReference type="NCBI Taxonomy" id="381761"/>
    <lineage>
        <taxon>Eukaryota</taxon>
        <taxon>Viridiplantae</taxon>
        <taxon>Chlorophyta</taxon>
        <taxon>core chlorophytes</taxon>
        <taxon>Trebouxiophyceae</taxon>
        <taxon>Trebouxiophyceae incertae sedis</taxon>
        <taxon>Elliptochloris clade</taxon>
        <taxon>Elliptochloris</taxon>
    </lineage>
</organism>
<dbReference type="SUPFAM" id="SSF52047">
    <property type="entry name" value="RNI-like"/>
    <property type="match status" value="1"/>
</dbReference>
<proteinExistence type="predicted"/>
<evidence type="ECO:0000256" key="1">
    <source>
        <dbReference type="ARBA" id="ARBA00004430"/>
    </source>
</evidence>
<evidence type="ECO:0000313" key="3">
    <source>
        <dbReference type="EMBL" id="KAK9845827.1"/>
    </source>
</evidence>
<dbReference type="EMBL" id="JALJOU010000002">
    <property type="protein sequence ID" value="KAK9845827.1"/>
    <property type="molecule type" value="Genomic_DNA"/>
</dbReference>
<comment type="caution">
    <text evidence="3">The sequence shown here is derived from an EMBL/GenBank/DDBJ whole genome shotgun (WGS) entry which is preliminary data.</text>
</comment>
<feature type="region of interest" description="Disordered" evidence="2">
    <location>
        <begin position="315"/>
        <end position="384"/>
    </location>
</feature>
<evidence type="ECO:0000256" key="2">
    <source>
        <dbReference type="SAM" id="MobiDB-lite"/>
    </source>
</evidence>
<keyword evidence="4" id="KW-1185">Reference proteome</keyword>
<dbReference type="InterPro" id="IPR032675">
    <property type="entry name" value="LRR_dom_sf"/>
</dbReference>
<comment type="subcellular location">
    <subcellularLocation>
        <location evidence="1">Cytoplasm</location>
        <location evidence="1">Cytoskeleton</location>
        <location evidence="1">Cilium axoneme</location>
    </subcellularLocation>
</comment>
<dbReference type="GO" id="GO:0005930">
    <property type="term" value="C:axoneme"/>
    <property type="evidence" value="ECO:0007669"/>
    <property type="project" value="UniProtKB-SubCell"/>
</dbReference>
<feature type="compositionally biased region" description="Low complexity" evidence="2">
    <location>
        <begin position="520"/>
        <end position="538"/>
    </location>
</feature>
<dbReference type="Gene3D" id="3.80.10.10">
    <property type="entry name" value="Ribonuclease Inhibitor"/>
    <property type="match status" value="1"/>
</dbReference>
<name>A0AAW1SJX8_9CHLO</name>
<feature type="region of interest" description="Disordered" evidence="2">
    <location>
        <begin position="520"/>
        <end position="544"/>
    </location>
</feature>
<dbReference type="AlphaFoldDB" id="A0AAW1SJX8"/>
<reference evidence="3 4" key="1">
    <citation type="journal article" date="2024" name="Nat. Commun.">
        <title>Phylogenomics reveals the evolutionary origins of lichenization in chlorophyte algae.</title>
        <authorList>
            <person name="Puginier C."/>
            <person name="Libourel C."/>
            <person name="Otte J."/>
            <person name="Skaloud P."/>
            <person name="Haon M."/>
            <person name="Grisel S."/>
            <person name="Petersen M."/>
            <person name="Berrin J.G."/>
            <person name="Delaux P.M."/>
            <person name="Dal Grande F."/>
            <person name="Keller J."/>
        </authorList>
    </citation>
    <scope>NUCLEOTIDE SEQUENCE [LARGE SCALE GENOMIC DNA]</scope>
    <source>
        <strain evidence="3 4">SAG 245.80</strain>
    </source>
</reference>
<accession>A0AAW1SJX8</accession>
<protein>
    <submittedName>
        <fullName evidence="3">Uncharacterized protein</fullName>
    </submittedName>
</protein>
<dbReference type="Proteomes" id="UP001445335">
    <property type="component" value="Unassembled WGS sequence"/>
</dbReference>